<dbReference type="PANTHER" id="PTHR43861:SF2">
    <property type="entry name" value="CARBOXY-S-ADENOSYL-L-METHIONINE SYNTHASE"/>
    <property type="match status" value="1"/>
</dbReference>
<protein>
    <recommendedName>
        <fullName evidence="3">Carboxy-S-adenosyl-L-methionine synthase</fullName>
        <shortName evidence="3">Cx-SAM synthase</shortName>
        <ecNumber evidence="3">2.1.3.-</ecNumber>
    </recommendedName>
</protein>
<gene>
    <name evidence="3 6" type="primary">cmoA</name>
    <name evidence="6" type="ORF">ENJ10_13055</name>
</gene>
<evidence type="ECO:0000256" key="3">
    <source>
        <dbReference type="HAMAP-Rule" id="MF_01589"/>
    </source>
</evidence>
<evidence type="ECO:0000256" key="4">
    <source>
        <dbReference type="PIRSR" id="PIRSR006325-1"/>
    </source>
</evidence>
<dbReference type="Gene3D" id="3.40.50.150">
    <property type="entry name" value="Vaccinia Virus protein VP39"/>
    <property type="match status" value="1"/>
</dbReference>
<proteinExistence type="inferred from homology"/>
<comment type="catalytic activity">
    <reaction evidence="3">
        <text>prephenate + S-adenosyl-L-methionine = carboxy-S-adenosyl-L-methionine + 3-phenylpyruvate + H2O</text>
        <dbReference type="Rhea" id="RHEA:51692"/>
        <dbReference type="ChEBI" id="CHEBI:15377"/>
        <dbReference type="ChEBI" id="CHEBI:18005"/>
        <dbReference type="ChEBI" id="CHEBI:29934"/>
        <dbReference type="ChEBI" id="CHEBI:59789"/>
        <dbReference type="ChEBI" id="CHEBI:134278"/>
    </reaction>
</comment>
<dbReference type="Pfam" id="PF13649">
    <property type="entry name" value="Methyltransf_25"/>
    <property type="match status" value="1"/>
</dbReference>
<feature type="binding site" evidence="3 4">
    <location>
        <begin position="90"/>
        <end position="91"/>
    </location>
    <ligand>
        <name>S-adenosyl-L-methionine</name>
        <dbReference type="ChEBI" id="CHEBI:59789"/>
    </ligand>
</feature>
<dbReference type="CDD" id="cd02440">
    <property type="entry name" value="AdoMet_MTases"/>
    <property type="match status" value="1"/>
</dbReference>
<feature type="binding site" evidence="3 4">
    <location>
        <position position="130"/>
    </location>
    <ligand>
        <name>S-adenosyl-L-methionine</name>
        <dbReference type="ChEBI" id="CHEBI:59789"/>
    </ligand>
</feature>
<feature type="binding site" evidence="3 4">
    <location>
        <begin position="65"/>
        <end position="67"/>
    </location>
    <ligand>
        <name>S-adenosyl-L-methionine</name>
        <dbReference type="ChEBI" id="CHEBI:59789"/>
    </ligand>
</feature>
<comment type="caution">
    <text evidence="6">The sequence shown here is derived from an EMBL/GenBank/DDBJ whole genome shotgun (WGS) entry which is preliminary data.</text>
</comment>
<evidence type="ECO:0000313" key="6">
    <source>
        <dbReference type="EMBL" id="HED11613.1"/>
    </source>
</evidence>
<name>A0A7V1LP74_CALAY</name>
<keyword evidence="1 3" id="KW-0808">Transferase</keyword>
<dbReference type="NCBIfam" id="TIGR00740">
    <property type="entry name" value="carboxy-S-adenosyl-L-methionine synthase CmoA"/>
    <property type="match status" value="1"/>
</dbReference>
<accession>A0A7V1LP74</accession>
<dbReference type="AlphaFoldDB" id="A0A7V1LP74"/>
<feature type="binding site" evidence="3 4">
    <location>
        <position position="40"/>
    </location>
    <ligand>
        <name>S-adenosyl-L-methionine</name>
        <dbReference type="ChEBI" id="CHEBI:59789"/>
    </ligand>
</feature>
<comment type="similarity">
    <text evidence="3">Belongs to the class I-like SAM-binding methyltransferase superfamily. Cx-SAM synthase family.</text>
</comment>
<dbReference type="HAMAP" id="MF_01589">
    <property type="entry name" value="Cx_SAM_synthase"/>
    <property type="match status" value="1"/>
</dbReference>
<dbReference type="SUPFAM" id="SSF53335">
    <property type="entry name" value="S-adenosyl-L-methionine-dependent methyltransferases"/>
    <property type="match status" value="1"/>
</dbReference>
<dbReference type="GO" id="GO:0016743">
    <property type="term" value="F:carboxyl- or carbamoyltransferase activity"/>
    <property type="evidence" value="ECO:0007669"/>
    <property type="project" value="UniProtKB-UniRule"/>
</dbReference>
<feature type="domain" description="Methyltransferase" evidence="5">
    <location>
        <begin position="63"/>
        <end position="156"/>
    </location>
</feature>
<organism evidence="6">
    <name type="scientific">Caldithrix abyssi</name>
    <dbReference type="NCBI Taxonomy" id="187145"/>
    <lineage>
        <taxon>Bacteria</taxon>
        <taxon>Pseudomonadati</taxon>
        <taxon>Calditrichota</taxon>
        <taxon>Calditrichia</taxon>
        <taxon>Calditrichales</taxon>
        <taxon>Calditrichaceae</taxon>
        <taxon>Caldithrix</taxon>
    </lineage>
</organism>
<comment type="function">
    <text evidence="3">Catalyzes the conversion of S-adenosyl-L-methionine (SAM) to carboxy-S-adenosyl-L-methionine (Cx-SAM).</text>
</comment>
<dbReference type="PIRSF" id="PIRSF006325">
    <property type="entry name" value="MeTrfase_bac"/>
    <property type="match status" value="1"/>
</dbReference>
<feature type="binding site" evidence="3 4">
    <location>
        <begin position="115"/>
        <end position="116"/>
    </location>
    <ligand>
        <name>S-adenosyl-L-methionine</name>
        <dbReference type="ChEBI" id="CHEBI:59789"/>
    </ligand>
</feature>
<dbReference type="InterPro" id="IPR029063">
    <property type="entry name" value="SAM-dependent_MTases_sf"/>
</dbReference>
<dbReference type="InterPro" id="IPR041698">
    <property type="entry name" value="Methyltransf_25"/>
</dbReference>
<evidence type="ECO:0000259" key="5">
    <source>
        <dbReference type="Pfam" id="PF13649"/>
    </source>
</evidence>
<dbReference type="EMBL" id="DRLD01000370">
    <property type="protein sequence ID" value="HED11613.1"/>
    <property type="molecule type" value="Genomic_DNA"/>
</dbReference>
<dbReference type="GO" id="GO:1904047">
    <property type="term" value="F:S-adenosyl-L-methionine binding"/>
    <property type="evidence" value="ECO:0007669"/>
    <property type="project" value="UniProtKB-UniRule"/>
</dbReference>
<evidence type="ECO:0000256" key="2">
    <source>
        <dbReference type="ARBA" id="ARBA00022691"/>
    </source>
</evidence>
<dbReference type="EC" id="2.1.3.-" evidence="3"/>
<dbReference type="GO" id="GO:0002098">
    <property type="term" value="P:tRNA wobble uridine modification"/>
    <property type="evidence" value="ECO:0007669"/>
    <property type="project" value="InterPro"/>
</dbReference>
<dbReference type="InterPro" id="IPR005271">
    <property type="entry name" value="CmoA"/>
</dbReference>
<feature type="binding site" evidence="3">
    <location>
        <position position="197"/>
    </location>
    <ligand>
        <name>S-adenosyl-L-methionine</name>
        <dbReference type="ChEBI" id="CHEBI:59789"/>
    </ligand>
</feature>
<reference evidence="6" key="1">
    <citation type="journal article" date="2020" name="mSystems">
        <title>Genome- and Community-Level Interaction Insights into Carbon Utilization and Element Cycling Functions of Hydrothermarchaeota in Hydrothermal Sediment.</title>
        <authorList>
            <person name="Zhou Z."/>
            <person name="Liu Y."/>
            <person name="Xu W."/>
            <person name="Pan J."/>
            <person name="Luo Z.H."/>
            <person name="Li M."/>
        </authorList>
    </citation>
    <scope>NUCLEOTIDE SEQUENCE [LARGE SCALE GENOMIC DNA]</scope>
    <source>
        <strain evidence="6">HyVt-456</strain>
    </source>
</reference>
<keyword evidence="2 3" id="KW-0949">S-adenosyl-L-methionine</keyword>
<dbReference type="PANTHER" id="PTHR43861">
    <property type="entry name" value="TRANS-ACONITATE 2-METHYLTRANSFERASE-RELATED"/>
    <property type="match status" value="1"/>
</dbReference>
<evidence type="ECO:0000256" key="1">
    <source>
        <dbReference type="ARBA" id="ARBA00022679"/>
    </source>
</evidence>
<sequence>MSSGEDRLFAAPRDPLLKFTFDEHVAGVFRDMIERSVPGYATTLSMIGVLAARYGRPGSICYDLGCSLGAATLAMHRHLKSGDISIVAVDNSPAMIERAAKLDTGKRDVRWLCRDIRDVPIERASVVVLNFTLQFLNPADRGRLLKKIFSGLLPGGILVLSEKIKFADEQENARQIDWYHAFKAANGYSEMEIAQKRNALEDVLIPETPETHHRRLAEAGFASSHVWFQCFNFISIIAEKADAELG</sequence>
<dbReference type="Proteomes" id="UP000886005">
    <property type="component" value="Unassembled WGS sequence"/>
</dbReference>